<feature type="domain" description="6-phosphogluconate dehydrogenase NADP-binding" evidence="4">
    <location>
        <begin position="7"/>
        <end position="163"/>
    </location>
</feature>
<feature type="domain" description="3-hydroxyisobutyrate dehydrogenase-like NAD-binding" evidence="5">
    <location>
        <begin position="170"/>
        <end position="282"/>
    </location>
</feature>
<gene>
    <name evidence="6" type="ORF">FHR98_000473</name>
</gene>
<evidence type="ECO:0000259" key="5">
    <source>
        <dbReference type="Pfam" id="PF14833"/>
    </source>
</evidence>
<dbReference type="InterPro" id="IPR036291">
    <property type="entry name" value="NAD(P)-bd_dom_sf"/>
</dbReference>
<dbReference type="RefSeq" id="WP_183415013.1">
    <property type="nucleotide sequence ID" value="NZ_JACHXA010000001.1"/>
</dbReference>
<dbReference type="Pfam" id="PF03446">
    <property type="entry name" value="NAD_binding_2"/>
    <property type="match status" value="1"/>
</dbReference>
<sequence>MTTNLVVGFIGAGLMGWGMAKNVVEKGFDLRVMAHRKREAIDDLVGRGAVEVANPKEMAEQCDVIVLCVTGAPQVMQVLEGESGILEGAREGLTIVDTSTSEPDQTERLHKELAARGIALVDAPLSRTPAHAWDGELTTYVGGDEATIERLRPLLSTWATAIIPTGGPVGSAHAAKLINNVVAIGFASIWAECYTMVRKVGLKPQVFREILTNSGMNCGNFQSYSKYICEGDPNAHKFTLRNCLKDITYYNRLATRNNAATLMSDGALQAMKLSLNLGYGDRFMPELVDVFAALSDLEPSPDTKA</sequence>
<dbReference type="Proteomes" id="UP000581135">
    <property type="component" value="Unassembled WGS sequence"/>
</dbReference>
<proteinExistence type="predicted"/>
<evidence type="ECO:0000313" key="6">
    <source>
        <dbReference type="EMBL" id="MBB3064208.1"/>
    </source>
</evidence>
<protein>
    <recommendedName>
        <fullName evidence="8">3-hydroxyisobutyrate dehydrogenase</fullName>
    </recommendedName>
</protein>
<accession>A0A839SPR8</accession>
<dbReference type="InterPro" id="IPR008927">
    <property type="entry name" value="6-PGluconate_DH-like_C_sf"/>
</dbReference>
<evidence type="ECO:0000259" key="4">
    <source>
        <dbReference type="Pfam" id="PF03446"/>
    </source>
</evidence>
<dbReference type="PANTHER" id="PTHR43060:SF15">
    <property type="entry name" value="3-HYDROXYISOBUTYRATE DEHYDROGENASE-LIKE 1, MITOCHONDRIAL-RELATED"/>
    <property type="match status" value="1"/>
</dbReference>
<dbReference type="AlphaFoldDB" id="A0A839SPR8"/>
<keyword evidence="2" id="KW-0520">NAD</keyword>
<keyword evidence="1" id="KW-0560">Oxidoreductase</keyword>
<dbReference type="Gene3D" id="3.40.50.720">
    <property type="entry name" value="NAD(P)-binding Rossmann-like Domain"/>
    <property type="match status" value="1"/>
</dbReference>
<dbReference type="InterPro" id="IPR013328">
    <property type="entry name" value="6PGD_dom2"/>
</dbReference>
<dbReference type="PANTHER" id="PTHR43060">
    <property type="entry name" value="3-HYDROXYISOBUTYRATE DEHYDROGENASE-LIKE 1, MITOCHONDRIAL-RELATED"/>
    <property type="match status" value="1"/>
</dbReference>
<dbReference type="Pfam" id="PF14833">
    <property type="entry name" value="NAD_binding_11"/>
    <property type="match status" value="1"/>
</dbReference>
<dbReference type="InterPro" id="IPR006115">
    <property type="entry name" value="6PGDH_NADP-bd"/>
</dbReference>
<keyword evidence="7" id="KW-1185">Reference proteome</keyword>
<reference evidence="6 7" key="1">
    <citation type="submission" date="2020-08" db="EMBL/GenBank/DDBJ databases">
        <title>Genomic Encyclopedia of Type Strains, Phase III (KMG-III): the genomes of soil and plant-associated and newly described type strains.</title>
        <authorList>
            <person name="Whitman W."/>
        </authorList>
    </citation>
    <scope>NUCLEOTIDE SEQUENCE [LARGE SCALE GENOMIC DNA]</scope>
    <source>
        <strain evidence="6 7">CECT 8803</strain>
    </source>
</reference>
<dbReference type="InterPro" id="IPR015815">
    <property type="entry name" value="HIBADH-related"/>
</dbReference>
<dbReference type="SUPFAM" id="SSF51735">
    <property type="entry name" value="NAD(P)-binding Rossmann-fold domains"/>
    <property type="match status" value="1"/>
</dbReference>
<dbReference type="InterPro" id="IPR029154">
    <property type="entry name" value="HIBADH-like_NADP-bd"/>
</dbReference>
<dbReference type="SUPFAM" id="SSF48179">
    <property type="entry name" value="6-phosphogluconate dehydrogenase C-terminal domain-like"/>
    <property type="match status" value="1"/>
</dbReference>
<dbReference type="GO" id="GO:0051287">
    <property type="term" value="F:NAD binding"/>
    <property type="evidence" value="ECO:0007669"/>
    <property type="project" value="InterPro"/>
</dbReference>
<dbReference type="Gene3D" id="1.10.1040.10">
    <property type="entry name" value="N-(1-d-carboxylethyl)-l-norvaline Dehydrogenase, domain 2"/>
    <property type="match status" value="1"/>
</dbReference>
<evidence type="ECO:0000256" key="1">
    <source>
        <dbReference type="ARBA" id="ARBA00023002"/>
    </source>
</evidence>
<evidence type="ECO:0000256" key="3">
    <source>
        <dbReference type="PIRSR" id="PIRSR000103-1"/>
    </source>
</evidence>
<evidence type="ECO:0000313" key="7">
    <source>
        <dbReference type="Proteomes" id="UP000581135"/>
    </source>
</evidence>
<evidence type="ECO:0008006" key="8">
    <source>
        <dbReference type="Google" id="ProtNLM"/>
    </source>
</evidence>
<name>A0A839SPR8_9PROT</name>
<evidence type="ECO:0000256" key="2">
    <source>
        <dbReference type="ARBA" id="ARBA00023027"/>
    </source>
</evidence>
<dbReference type="GO" id="GO:0016491">
    <property type="term" value="F:oxidoreductase activity"/>
    <property type="evidence" value="ECO:0007669"/>
    <property type="project" value="UniProtKB-KW"/>
</dbReference>
<comment type="caution">
    <text evidence="6">The sequence shown here is derived from an EMBL/GenBank/DDBJ whole genome shotgun (WGS) entry which is preliminary data.</text>
</comment>
<organism evidence="6 7">
    <name type="scientific">Limibacillus halophilus</name>
    <dbReference type="NCBI Taxonomy" id="1579333"/>
    <lineage>
        <taxon>Bacteria</taxon>
        <taxon>Pseudomonadati</taxon>
        <taxon>Pseudomonadota</taxon>
        <taxon>Alphaproteobacteria</taxon>
        <taxon>Rhodospirillales</taxon>
        <taxon>Rhodovibrionaceae</taxon>
        <taxon>Limibacillus</taxon>
    </lineage>
</organism>
<dbReference type="PIRSF" id="PIRSF000103">
    <property type="entry name" value="HIBADH"/>
    <property type="match status" value="1"/>
</dbReference>
<dbReference type="EMBL" id="JACHXA010000001">
    <property type="protein sequence ID" value="MBB3064208.1"/>
    <property type="molecule type" value="Genomic_DNA"/>
</dbReference>
<dbReference type="GO" id="GO:0050661">
    <property type="term" value="F:NADP binding"/>
    <property type="evidence" value="ECO:0007669"/>
    <property type="project" value="InterPro"/>
</dbReference>
<feature type="active site" evidence="3">
    <location>
        <position position="176"/>
    </location>
</feature>